<comment type="caution">
    <text evidence="2">The sequence shown here is derived from an EMBL/GenBank/DDBJ whole genome shotgun (WGS) entry which is preliminary data.</text>
</comment>
<gene>
    <name evidence="2" type="ORF">DFR68_103155</name>
</gene>
<protein>
    <submittedName>
        <fullName evidence="2">Glyoxalase/bleomycin resistance protein/dioxygenase superfamily protein</fullName>
    </submittedName>
</protein>
<dbReference type="EMBL" id="QQAZ01000003">
    <property type="protein sequence ID" value="RDI52770.1"/>
    <property type="molecule type" value="Genomic_DNA"/>
</dbReference>
<sequence>MTGLYHVCFAVPELERAMADMTASVGMGWREIRRDRVGEWDFRIVFSAGDPPYVELIEAGPGSPWDPSAGPHFHHLGFWTTSITAGSGRLERQGFPVDFSGCPYGRSFAYHRVDSIGARIELVDAARQPDFLDGLPMPAIPED</sequence>
<proteinExistence type="predicted"/>
<keyword evidence="2" id="KW-0223">Dioxygenase</keyword>
<dbReference type="PROSITE" id="PS51819">
    <property type="entry name" value="VOC"/>
    <property type="match status" value="1"/>
</dbReference>
<name>A0A370H969_9NOCA</name>
<dbReference type="Pfam" id="PF13669">
    <property type="entry name" value="Glyoxalase_4"/>
    <property type="match status" value="1"/>
</dbReference>
<dbReference type="RefSeq" id="WP_068020864.1">
    <property type="nucleotide sequence ID" value="NZ_QQAZ01000003.1"/>
</dbReference>
<dbReference type="OrthoDB" id="5185674at2"/>
<dbReference type="Proteomes" id="UP000255355">
    <property type="component" value="Unassembled WGS sequence"/>
</dbReference>
<reference evidence="2 3" key="1">
    <citation type="submission" date="2018-07" db="EMBL/GenBank/DDBJ databases">
        <title>Genomic Encyclopedia of Type Strains, Phase IV (KMG-IV): sequencing the most valuable type-strain genomes for metagenomic binning, comparative biology and taxonomic classification.</title>
        <authorList>
            <person name="Goeker M."/>
        </authorList>
    </citation>
    <scope>NUCLEOTIDE SEQUENCE [LARGE SCALE GENOMIC DNA]</scope>
    <source>
        <strain evidence="2 3">DSM 44952</strain>
    </source>
</reference>
<dbReference type="AlphaFoldDB" id="A0A370H969"/>
<evidence type="ECO:0000259" key="1">
    <source>
        <dbReference type="PROSITE" id="PS51819"/>
    </source>
</evidence>
<accession>A0A370H969</accession>
<dbReference type="GO" id="GO:0051213">
    <property type="term" value="F:dioxygenase activity"/>
    <property type="evidence" value="ECO:0007669"/>
    <property type="project" value="UniProtKB-KW"/>
</dbReference>
<evidence type="ECO:0000313" key="3">
    <source>
        <dbReference type="Proteomes" id="UP000255355"/>
    </source>
</evidence>
<dbReference type="STRING" id="1210089.GCA_001613165_03614"/>
<feature type="domain" description="VOC" evidence="1">
    <location>
        <begin position="3"/>
        <end position="125"/>
    </location>
</feature>
<dbReference type="SUPFAM" id="SSF54593">
    <property type="entry name" value="Glyoxalase/Bleomycin resistance protein/Dihydroxybiphenyl dioxygenase"/>
    <property type="match status" value="1"/>
</dbReference>
<dbReference type="InterPro" id="IPR029068">
    <property type="entry name" value="Glyas_Bleomycin-R_OHBP_Dase"/>
</dbReference>
<keyword evidence="2" id="KW-0560">Oxidoreductase</keyword>
<organism evidence="2 3">
    <name type="scientific">Nocardia mexicana</name>
    <dbReference type="NCBI Taxonomy" id="279262"/>
    <lineage>
        <taxon>Bacteria</taxon>
        <taxon>Bacillati</taxon>
        <taxon>Actinomycetota</taxon>
        <taxon>Actinomycetes</taxon>
        <taxon>Mycobacteriales</taxon>
        <taxon>Nocardiaceae</taxon>
        <taxon>Nocardia</taxon>
    </lineage>
</organism>
<dbReference type="InterPro" id="IPR037523">
    <property type="entry name" value="VOC_core"/>
</dbReference>
<evidence type="ECO:0000313" key="2">
    <source>
        <dbReference type="EMBL" id="RDI52770.1"/>
    </source>
</evidence>
<dbReference type="Gene3D" id="3.10.180.10">
    <property type="entry name" value="2,3-Dihydroxybiphenyl 1,2-Dioxygenase, domain 1"/>
    <property type="match status" value="1"/>
</dbReference>
<keyword evidence="3" id="KW-1185">Reference proteome</keyword>